<dbReference type="Proteomes" id="UP000659654">
    <property type="component" value="Unassembled WGS sequence"/>
</dbReference>
<dbReference type="EMBL" id="CAJFDI010000003">
    <property type="protein sequence ID" value="CAD5219575.1"/>
    <property type="molecule type" value="Genomic_DNA"/>
</dbReference>
<accession>A0A7I8WLU3</accession>
<evidence type="ECO:0000313" key="3">
    <source>
        <dbReference type="Proteomes" id="UP000659654"/>
    </source>
</evidence>
<proteinExistence type="predicted"/>
<dbReference type="AlphaFoldDB" id="A0A7I8WLU3"/>
<dbReference type="InterPro" id="IPR021109">
    <property type="entry name" value="Peptidase_aspartic_dom_sf"/>
</dbReference>
<dbReference type="SUPFAM" id="SSF50630">
    <property type="entry name" value="Acid proteases"/>
    <property type="match status" value="1"/>
</dbReference>
<evidence type="ECO:0000313" key="2">
    <source>
        <dbReference type="EMBL" id="CAD5219575.1"/>
    </source>
</evidence>
<sequence>MAPIANVGMGRNGLRLILIHLLSIRTVQTSIEIPIGIRLLVDLDFPFLFGTSMQQMYAKFSLNTAEISVLDDDCGNAYDSFCHLYCSPICCIAKAWRDKKCETNFEGYHRNSTALKILKDYWRDMDLQRYGVWAEDAIGFRQPDGTFIDAGVQRFALQTVNTFDNIDYPMTASIGLGRNPDRKNFVRMLYDKGHIEEEKATIAFPSDLGMMVFGKSEIHNCSPKWEEVKLFGTREWMFEAIKVSFFDYTSEHNYKIILMESGLKMPRHVLVQFINNGFLVPFDNVEQGNIYSLNLTNHNNLNYEFMLNSNFTLHINESSLNDGPFTDVDTLSVTAIDPNPDNVEWMFGMLVFREYCVHLDYKNNMLGFSKLSRTT</sequence>
<protein>
    <submittedName>
        <fullName evidence="2">(pine wood nematode) hypothetical protein</fullName>
    </submittedName>
</protein>
<dbReference type="Gene3D" id="2.40.70.10">
    <property type="entry name" value="Acid Proteases"/>
    <property type="match status" value="1"/>
</dbReference>
<comment type="caution">
    <text evidence="2">The sequence shown here is derived from an EMBL/GenBank/DDBJ whole genome shotgun (WGS) entry which is preliminary data.</text>
</comment>
<feature type="signal peptide" evidence="1">
    <location>
        <begin position="1"/>
        <end position="29"/>
    </location>
</feature>
<keyword evidence="1" id="KW-0732">Signal</keyword>
<dbReference type="Proteomes" id="UP000582659">
    <property type="component" value="Unassembled WGS sequence"/>
</dbReference>
<evidence type="ECO:0000256" key="1">
    <source>
        <dbReference type="SAM" id="SignalP"/>
    </source>
</evidence>
<reference evidence="2" key="1">
    <citation type="submission" date="2020-09" db="EMBL/GenBank/DDBJ databases">
        <authorList>
            <person name="Kikuchi T."/>
        </authorList>
    </citation>
    <scope>NUCLEOTIDE SEQUENCE</scope>
    <source>
        <strain evidence="2">Ka4C1</strain>
    </source>
</reference>
<feature type="chain" id="PRO_5035384788" evidence="1">
    <location>
        <begin position="30"/>
        <end position="375"/>
    </location>
</feature>
<gene>
    <name evidence="2" type="ORF">BXYJ_LOCUS5747</name>
</gene>
<dbReference type="SMR" id="A0A7I8WLU3"/>
<keyword evidence="3" id="KW-1185">Reference proteome</keyword>
<dbReference type="EMBL" id="CAJFCV020000003">
    <property type="protein sequence ID" value="CAG9104991.1"/>
    <property type="molecule type" value="Genomic_DNA"/>
</dbReference>
<dbReference type="OrthoDB" id="5911585at2759"/>
<name>A0A7I8WLU3_BURXY</name>
<organism evidence="2 3">
    <name type="scientific">Bursaphelenchus xylophilus</name>
    <name type="common">Pinewood nematode worm</name>
    <name type="synonym">Aphelenchoides xylophilus</name>
    <dbReference type="NCBI Taxonomy" id="6326"/>
    <lineage>
        <taxon>Eukaryota</taxon>
        <taxon>Metazoa</taxon>
        <taxon>Ecdysozoa</taxon>
        <taxon>Nematoda</taxon>
        <taxon>Chromadorea</taxon>
        <taxon>Rhabditida</taxon>
        <taxon>Tylenchina</taxon>
        <taxon>Tylenchomorpha</taxon>
        <taxon>Aphelenchoidea</taxon>
        <taxon>Aphelenchoididae</taxon>
        <taxon>Bursaphelenchus</taxon>
    </lineage>
</organism>